<protein>
    <submittedName>
        <fullName evidence="2">Uncharacterized protein</fullName>
    </submittedName>
</protein>
<evidence type="ECO:0000256" key="1">
    <source>
        <dbReference type="SAM" id="MobiDB-lite"/>
    </source>
</evidence>
<organism evidence="2">
    <name type="scientific">bioreactor metagenome</name>
    <dbReference type="NCBI Taxonomy" id="1076179"/>
    <lineage>
        <taxon>unclassified sequences</taxon>
        <taxon>metagenomes</taxon>
        <taxon>ecological metagenomes</taxon>
    </lineage>
</organism>
<feature type="region of interest" description="Disordered" evidence="1">
    <location>
        <begin position="48"/>
        <end position="78"/>
    </location>
</feature>
<reference evidence="2" key="1">
    <citation type="submission" date="2019-08" db="EMBL/GenBank/DDBJ databases">
        <authorList>
            <person name="Kucharzyk K."/>
            <person name="Murdoch R.W."/>
            <person name="Higgins S."/>
            <person name="Loffler F."/>
        </authorList>
    </citation>
    <scope>NUCLEOTIDE SEQUENCE</scope>
</reference>
<gene>
    <name evidence="2" type="ORF">SDC9_205757</name>
</gene>
<comment type="caution">
    <text evidence="2">The sequence shown here is derived from an EMBL/GenBank/DDBJ whole genome shotgun (WGS) entry which is preliminary data.</text>
</comment>
<proteinExistence type="predicted"/>
<dbReference type="EMBL" id="VSSQ01130353">
    <property type="protein sequence ID" value="MPN58059.1"/>
    <property type="molecule type" value="Genomic_DNA"/>
</dbReference>
<accession>A0A645J5T4</accession>
<feature type="compositionally biased region" description="Polar residues" evidence="1">
    <location>
        <begin position="55"/>
        <end position="67"/>
    </location>
</feature>
<sequence length="78" mass="8186">MYCQPGVRSGGNQIEATARVVAVPGTGIKEGASHENNSAAEEGIHLQIEREPESSNHGTGKNDVSATKRNRKTAAEAN</sequence>
<name>A0A645J5T4_9ZZZZ</name>
<dbReference type="AlphaFoldDB" id="A0A645J5T4"/>
<evidence type="ECO:0000313" key="2">
    <source>
        <dbReference type="EMBL" id="MPN58059.1"/>
    </source>
</evidence>